<dbReference type="EMBL" id="BSXS01014951">
    <property type="protein sequence ID" value="GMF06212.1"/>
    <property type="molecule type" value="Genomic_DNA"/>
</dbReference>
<reference evidence="1" key="1">
    <citation type="submission" date="2023-04" db="EMBL/GenBank/DDBJ databases">
        <title>Ambrosiozyma monospora NBRC 10751.</title>
        <authorList>
            <person name="Ichikawa N."/>
            <person name="Sato H."/>
            <person name="Tonouchi N."/>
        </authorList>
    </citation>
    <scope>NUCLEOTIDE SEQUENCE</scope>
    <source>
        <strain evidence="1">NBRC 10751</strain>
    </source>
</reference>
<evidence type="ECO:0000313" key="2">
    <source>
        <dbReference type="Proteomes" id="UP001165064"/>
    </source>
</evidence>
<sequence>MGNFMKAKETAVKQLTGGIEMLFKKNKVKYYKGSGAFVDEHTIKVDPIEGGEEAVLKADNIIIATGSEATPFPGIEIDEERIITSTGALSLKEVPKRLAIIGGGIIGLEMGSVWSRLGSEVTVIEYNNAIGAVQLGC</sequence>
<keyword evidence="2" id="KW-1185">Reference proteome</keyword>
<proteinExistence type="predicted"/>
<gene>
    <name evidence="1" type="ORF">Amon02_001260500</name>
</gene>
<name>A0ACB5UB76_AMBMO</name>
<dbReference type="Proteomes" id="UP001165064">
    <property type="component" value="Unassembled WGS sequence"/>
</dbReference>
<evidence type="ECO:0000313" key="1">
    <source>
        <dbReference type="EMBL" id="GMF06212.1"/>
    </source>
</evidence>
<organism evidence="1 2">
    <name type="scientific">Ambrosiozyma monospora</name>
    <name type="common">Yeast</name>
    <name type="synonym">Endomycopsis monosporus</name>
    <dbReference type="NCBI Taxonomy" id="43982"/>
    <lineage>
        <taxon>Eukaryota</taxon>
        <taxon>Fungi</taxon>
        <taxon>Dikarya</taxon>
        <taxon>Ascomycota</taxon>
        <taxon>Saccharomycotina</taxon>
        <taxon>Pichiomycetes</taxon>
        <taxon>Pichiales</taxon>
        <taxon>Pichiaceae</taxon>
        <taxon>Ambrosiozyma</taxon>
    </lineage>
</organism>
<protein>
    <submittedName>
        <fullName evidence="1">Unnamed protein product</fullName>
    </submittedName>
</protein>
<comment type="caution">
    <text evidence="1">The sequence shown here is derived from an EMBL/GenBank/DDBJ whole genome shotgun (WGS) entry which is preliminary data.</text>
</comment>
<accession>A0ACB5UB76</accession>